<proteinExistence type="inferred from homology"/>
<dbReference type="Gene3D" id="1.10.287.950">
    <property type="entry name" value="Methyl-accepting chemotaxis protein"/>
    <property type="match status" value="1"/>
</dbReference>
<keyword evidence="6" id="KW-1133">Transmembrane helix</keyword>
<accession>A0A2S7X7H0</accession>
<dbReference type="PROSITE" id="PS50111">
    <property type="entry name" value="CHEMOTAXIS_TRANSDUC_2"/>
    <property type="match status" value="1"/>
</dbReference>
<dbReference type="GO" id="GO:0006935">
    <property type="term" value="P:chemotaxis"/>
    <property type="evidence" value="ECO:0007669"/>
    <property type="project" value="InterPro"/>
</dbReference>
<comment type="similarity">
    <text evidence="4">Belongs to the methyl-accepting chemotaxis (MCP) protein family.</text>
</comment>
<organism evidence="10 11">
    <name type="scientific">Aliivibrio sifiae</name>
    <dbReference type="NCBI Taxonomy" id="566293"/>
    <lineage>
        <taxon>Bacteria</taxon>
        <taxon>Pseudomonadati</taxon>
        <taxon>Pseudomonadota</taxon>
        <taxon>Gammaproteobacteria</taxon>
        <taxon>Vibrionales</taxon>
        <taxon>Vibrionaceae</taxon>
        <taxon>Aliivibrio</taxon>
    </lineage>
</organism>
<feature type="domain" description="Methyl-accepting transducer" evidence="7">
    <location>
        <begin position="394"/>
        <end position="630"/>
    </location>
</feature>
<dbReference type="PROSITE" id="PS50192">
    <property type="entry name" value="T_SNARE"/>
    <property type="match status" value="1"/>
</dbReference>
<evidence type="ECO:0000256" key="5">
    <source>
        <dbReference type="PROSITE-ProRule" id="PRU00284"/>
    </source>
</evidence>
<dbReference type="InterPro" id="IPR004090">
    <property type="entry name" value="Chemotax_Me-accpt_rcpt"/>
</dbReference>
<keyword evidence="2" id="KW-1003">Cell membrane</keyword>
<dbReference type="PANTHER" id="PTHR32089">
    <property type="entry name" value="METHYL-ACCEPTING CHEMOTAXIS PROTEIN MCPB"/>
    <property type="match status" value="1"/>
</dbReference>
<evidence type="ECO:0000313" key="11">
    <source>
        <dbReference type="Proteomes" id="UP000239273"/>
    </source>
</evidence>
<evidence type="ECO:0000256" key="6">
    <source>
        <dbReference type="SAM" id="Phobius"/>
    </source>
</evidence>
<name>A0A2S7X7H0_9GAMM</name>
<dbReference type="FunFam" id="1.10.287.950:FF:000001">
    <property type="entry name" value="Methyl-accepting chemotaxis sensory transducer"/>
    <property type="match status" value="1"/>
</dbReference>
<sequence length="666" mass="73531">MELIINKAKRKVSLTQLERIFMNLQLRYQILIPVAIAISIMALSSSVIIQSYHKLSANSLAMDYNSIDSAKLTYAQEKLLHLRIITSRALGNPNYLKSADKEFIETNRAVLQLLSEVKASANVTTSTDEFQRRMTEVQVLIGKYGADLQKVKSDYEQMDIAWMSLPWISDYIDQANNIIMASNVSLEEETRWAQIRQALYSSSTKIIVRMSSVHSLDLLPQFEKDLIENFNIAFTEIEKLNNKEAKKVLEQGFNTYSAMNGMLWESGRGILQYSDNIVASGTKADDILAKTLSELIQRTHDLTVGSTGLITDSESMLLASLTFIILSSTLTGWFVARIIIKPILRIQDQMAYVAKGDLTDIINYQGTNEVGTLCKYTDDTVRNLQTLIFDLRNVGDEVSSASTELAAVMVESEANANDQKGQVEQISTAVTELSASAMQVDASANQAELRVREVLDLTLTGSKIANESAQLSHSLAMQMDVTSEEVNVLKEQTDKISEVITVIDSISEQTNLLALNAAIEAARAGESGRGFAVVADEVRVLAAKTQKSTQDIQRIIDNLQQKSSDVVTSVSDSIKIIHETTRMSQETNEQLDNISVAIDMISQTNSEMANAANEQSRAISSISENVSTISESINQNVEGIKETAQASNHLSELSEGQKAKLSFFNV</sequence>
<evidence type="ECO:0000256" key="2">
    <source>
        <dbReference type="ARBA" id="ARBA00022519"/>
    </source>
</evidence>
<comment type="subcellular location">
    <subcellularLocation>
        <location evidence="1">Cell inner membrane</location>
        <topology evidence="1">Multi-pass membrane protein</topology>
    </subcellularLocation>
</comment>
<dbReference type="GO" id="GO:0005886">
    <property type="term" value="C:plasma membrane"/>
    <property type="evidence" value="ECO:0007669"/>
    <property type="project" value="UniProtKB-SubCell"/>
</dbReference>
<dbReference type="GO" id="GO:0007165">
    <property type="term" value="P:signal transduction"/>
    <property type="evidence" value="ECO:0007669"/>
    <property type="project" value="UniProtKB-KW"/>
</dbReference>
<feature type="domain" description="HAMP" evidence="9">
    <location>
        <begin position="337"/>
        <end position="389"/>
    </location>
</feature>
<feature type="transmembrane region" description="Helical" evidence="6">
    <location>
        <begin position="28"/>
        <end position="49"/>
    </location>
</feature>
<reference evidence="10 11" key="1">
    <citation type="submission" date="2016-12" db="EMBL/GenBank/DDBJ databases">
        <title>Diversity of luminous bacteria.</title>
        <authorList>
            <person name="Yoshizawa S."/>
            <person name="Kogure K."/>
        </authorList>
    </citation>
    <scope>NUCLEOTIDE SEQUENCE [LARGE SCALE GENOMIC DNA]</scope>
    <source>
        <strain evidence="10 11">NBRC 105001</strain>
    </source>
</reference>
<dbReference type="PANTHER" id="PTHR32089:SF33">
    <property type="entry name" value="TOXIN COREGULATED PILUS BIOSYNTHESIS PROTEIN I"/>
    <property type="match status" value="1"/>
</dbReference>
<evidence type="ECO:0000259" key="8">
    <source>
        <dbReference type="PROSITE" id="PS50192"/>
    </source>
</evidence>
<dbReference type="CDD" id="cd11386">
    <property type="entry name" value="MCP_signal"/>
    <property type="match status" value="1"/>
</dbReference>
<dbReference type="Pfam" id="PF00015">
    <property type="entry name" value="MCPsignal"/>
    <property type="match status" value="1"/>
</dbReference>
<keyword evidence="3 5" id="KW-0807">Transducer</keyword>
<evidence type="ECO:0000313" key="10">
    <source>
        <dbReference type="EMBL" id="PQJ87075.1"/>
    </source>
</evidence>
<protein>
    <submittedName>
        <fullName evidence="10">Methyl-accepting chemotaxis protein</fullName>
    </submittedName>
</protein>
<dbReference type="PRINTS" id="PR00260">
    <property type="entry name" value="CHEMTRNSDUCR"/>
</dbReference>
<dbReference type="EMBL" id="MSCP01000002">
    <property type="protein sequence ID" value="PQJ87075.1"/>
    <property type="molecule type" value="Genomic_DNA"/>
</dbReference>
<comment type="caution">
    <text evidence="10">The sequence shown here is derived from an EMBL/GenBank/DDBJ whole genome shotgun (WGS) entry which is preliminary data.</text>
</comment>
<dbReference type="InterPro" id="IPR004089">
    <property type="entry name" value="MCPsignal_dom"/>
</dbReference>
<dbReference type="SUPFAM" id="SSF58104">
    <property type="entry name" value="Methyl-accepting chemotaxis protein (MCP) signaling domain"/>
    <property type="match status" value="1"/>
</dbReference>
<evidence type="ECO:0000256" key="3">
    <source>
        <dbReference type="ARBA" id="ARBA00023224"/>
    </source>
</evidence>
<dbReference type="InterPro" id="IPR003660">
    <property type="entry name" value="HAMP_dom"/>
</dbReference>
<keyword evidence="6" id="KW-0812">Transmembrane</keyword>
<dbReference type="AlphaFoldDB" id="A0A2S7X7H0"/>
<dbReference type="Proteomes" id="UP000239273">
    <property type="component" value="Unassembled WGS sequence"/>
</dbReference>
<dbReference type="PROSITE" id="PS50885">
    <property type="entry name" value="HAMP"/>
    <property type="match status" value="1"/>
</dbReference>
<dbReference type="SMART" id="SM00283">
    <property type="entry name" value="MA"/>
    <property type="match status" value="1"/>
</dbReference>
<dbReference type="InterPro" id="IPR000727">
    <property type="entry name" value="T_SNARE_dom"/>
</dbReference>
<keyword evidence="2" id="KW-0997">Cell inner membrane</keyword>
<dbReference type="GO" id="GO:0004888">
    <property type="term" value="F:transmembrane signaling receptor activity"/>
    <property type="evidence" value="ECO:0007669"/>
    <property type="project" value="InterPro"/>
</dbReference>
<evidence type="ECO:0000256" key="1">
    <source>
        <dbReference type="ARBA" id="ARBA00004429"/>
    </source>
</evidence>
<evidence type="ECO:0000259" key="9">
    <source>
        <dbReference type="PROSITE" id="PS50885"/>
    </source>
</evidence>
<keyword evidence="6" id="KW-0472">Membrane</keyword>
<gene>
    <name evidence="10" type="ORF">BTO23_13160</name>
</gene>
<feature type="domain" description="T-SNARE coiled-coil homology" evidence="8">
    <location>
        <begin position="581"/>
        <end position="643"/>
    </location>
</feature>
<evidence type="ECO:0000256" key="4">
    <source>
        <dbReference type="ARBA" id="ARBA00029447"/>
    </source>
</evidence>
<evidence type="ECO:0000259" key="7">
    <source>
        <dbReference type="PROSITE" id="PS50111"/>
    </source>
</evidence>